<dbReference type="EMBL" id="CP031933">
    <property type="protein sequence ID" value="AYE37691.1"/>
    <property type="molecule type" value="Genomic_DNA"/>
</dbReference>
<evidence type="ECO:0000313" key="2">
    <source>
        <dbReference type="Proteomes" id="UP000267208"/>
    </source>
</evidence>
<dbReference type="AlphaFoldDB" id="A0A386PPN7"/>
<dbReference type="RefSeq" id="WP_120141941.1">
    <property type="nucleotide sequence ID" value="NZ_CP031933.2"/>
</dbReference>
<proteinExistence type="predicted"/>
<sequence length="239" mass="28207">MKTRTKISYIILKYDDQTDNIYTKTSNNENHAYEVPAFDYVQKRESTLVDAKNYIIEKFVDFNTFIDENHVFIPFIDVTFENDIKVFTYVAVIFESNQDMFSSLNYESWHRVKYDHHKQYWNLTWGNGLTDPVDFKFANDAITDYTANPRDRDELTFNNVMHFVTEQTNDFPILGLMSGNKFTMKQVFHYQDLLGIETLKAGNNATFENQYSDSIQPIVDDRLTTSYKIKSNYLKKISL</sequence>
<dbReference type="OrthoDB" id="2303612at2"/>
<evidence type="ECO:0000313" key="1">
    <source>
        <dbReference type="EMBL" id="AYE37691.1"/>
    </source>
</evidence>
<accession>A0A386PPN7</accession>
<dbReference type="KEGG" id="lzh:D1B17_03050"/>
<protein>
    <submittedName>
        <fullName evidence="1">Uncharacterized protein</fullName>
    </submittedName>
</protein>
<reference evidence="2" key="1">
    <citation type="submission" date="2018-08" db="EMBL/GenBank/DDBJ databases">
        <title>Genome of Lactobacillus sp. HBUAS52074.</title>
        <authorList>
            <person name="Guo Z."/>
            <person name="Zhang Z.D."/>
        </authorList>
    </citation>
    <scope>NUCLEOTIDE SEQUENCE [LARGE SCALE GENOMIC DNA]</scope>
    <source>
        <strain evidence="2">HBUAS52074</strain>
    </source>
</reference>
<gene>
    <name evidence="1" type="ORF">D1B17_03050</name>
</gene>
<organism evidence="1 2">
    <name type="scientific">Companilactobacillus zhachilii</name>
    <dbReference type="NCBI Taxonomy" id="2304606"/>
    <lineage>
        <taxon>Bacteria</taxon>
        <taxon>Bacillati</taxon>
        <taxon>Bacillota</taxon>
        <taxon>Bacilli</taxon>
        <taxon>Lactobacillales</taxon>
        <taxon>Lactobacillaceae</taxon>
        <taxon>Companilactobacillus</taxon>
    </lineage>
</organism>
<name>A0A386PPN7_9LACO</name>
<keyword evidence="2" id="KW-1185">Reference proteome</keyword>
<dbReference type="Proteomes" id="UP000267208">
    <property type="component" value="Chromosome"/>
</dbReference>